<gene>
    <name evidence="1" type="ORF">HUT08_33405</name>
</gene>
<evidence type="ECO:0000313" key="2">
    <source>
        <dbReference type="Proteomes" id="UP000509303"/>
    </source>
</evidence>
<dbReference type="EMBL" id="CP054929">
    <property type="protein sequence ID" value="QKW53636.1"/>
    <property type="molecule type" value="Genomic_DNA"/>
</dbReference>
<name>A0A7H8NGX1_9ACTN</name>
<accession>A0A7H8NGX1</accession>
<evidence type="ECO:0000313" key="1">
    <source>
        <dbReference type="EMBL" id="QKW53636.1"/>
    </source>
</evidence>
<organism evidence="1 2">
    <name type="scientific">Streptomyces buecherae</name>
    <dbReference type="NCBI Taxonomy" id="2763006"/>
    <lineage>
        <taxon>Bacteria</taxon>
        <taxon>Bacillati</taxon>
        <taxon>Actinomycetota</taxon>
        <taxon>Actinomycetes</taxon>
        <taxon>Kitasatosporales</taxon>
        <taxon>Streptomycetaceae</taxon>
        <taxon>Streptomyces</taxon>
    </lineage>
</organism>
<dbReference type="Proteomes" id="UP000509303">
    <property type="component" value="Chromosome"/>
</dbReference>
<keyword evidence="2" id="KW-1185">Reference proteome</keyword>
<protein>
    <submittedName>
        <fullName evidence="1">Uncharacterized protein</fullName>
    </submittedName>
</protein>
<reference evidence="1 2" key="1">
    <citation type="submission" date="2020-06" db="EMBL/GenBank/DDBJ databases">
        <title>Genome mining for natural products.</title>
        <authorList>
            <person name="Zhang B."/>
            <person name="Shi J."/>
            <person name="Ge H."/>
        </authorList>
    </citation>
    <scope>NUCLEOTIDE SEQUENCE [LARGE SCALE GENOMIC DNA]</scope>
    <source>
        <strain evidence="1 2">NA00687</strain>
    </source>
</reference>
<proteinExistence type="predicted"/>
<dbReference type="AlphaFoldDB" id="A0A7H8NGX1"/>
<sequence length="182" mass="20392">MSAFDAGLTAVFTVWLAATVCAQLPATFPRWEKLLKFDVARLLPRYHFFAPFPDTYDYHLLVRVRSREGRPGPWREITAEPERTRWSAVWHPGRRECKLLRDLAESLRLSDPQCAEPGTLVSNPYLLLLNHAVAAVRTDSAATGGEVQFLIATTVGRAGANPPQPLFLSRHHRVPARPCQGP</sequence>
<dbReference type="RefSeq" id="WP_176165341.1">
    <property type="nucleotide sequence ID" value="NZ_CP054929.1"/>
</dbReference>